<evidence type="ECO:0000256" key="4">
    <source>
        <dbReference type="ARBA" id="ARBA00023136"/>
    </source>
</evidence>
<dbReference type="InterPro" id="IPR013057">
    <property type="entry name" value="AA_transpt_TM"/>
</dbReference>
<dbReference type="Pfam" id="PF01490">
    <property type="entry name" value="Aa_trans"/>
    <property type="match status" value="1"/>
</dbReference>
<comment type="subcellular location">
    <subcellularLocation>
        <location evidence="1">Membrane</location>
    </subcellularLocation>
</comment>
<evidence type="ECO:0000256" key="1">
    <source>
        <dbReference type="ARBA" id="ARBA00004370"/>
    </source>
</evidence>
<feature type="transmembrane region" description="Helical" evidence="5">
    <location>
        <begin position="23"/>
        <end position="43"/>
    </location>
</feature>
<keyword evidence="3 5" id="KW-1133">Transmembrane helix</keyword>
<keyword evidence="4 5" id="KW-0472">Membrane</keyword>
<evidence type="ECO:0000313" key="7">
    <source>
        <dbReference type="Proteomes" id="UP000036681"/>
    </source>
</evidence>
<dbReference type="AlphaFoldDB" id="A0A0M3I3C0"/>
<evidence type="ECO:0000313" key="8">
    <source>
        <dbReference type="WBParaSite" id="ALUE_0001111801-mRNA-1"/>
    </source>
</evidence>
<organism evidence="7 8">
    <name type="scientific">Ascaris lumbricoides</name>
    <name type="common">Giant roundworm</name>
    <dbReference type="NCBI Taxonomy" id="6252"/>
    <lineage>
        <taxon>Eukaryota</taxon>
        <taxon>Metazoa</taxon>
        <taxon>Ecdysozoa</taxon>
        <taxon>Nematoda</taxon>
        <taxon>Chromadorea</taxon>
        <taxon>Rhabditida</taxon>
        <taxon>Spirurina</taxon>
        <taxon>Ascaridomorpha</taxon>
        <taxon>Ascaridoidea</taxon>
        <taxon>Ascarididae</taxon>
        <taxon>Ascaris</taxon>
    </lineage>
</organism>
<sequence>MTPDAIHQQPSQLQLMTICGRPVVVAGLTAKVVAEGLLVLGAVLDTSTCYDGASYPSPTAEDIFMAFCMVMFAYGGHAAFPTIQHDMRKPFRFHRAVIVASGG</sequence>
<accession>A0A0M3I3C0</accession>
<keyword evidence="7" id="KW-1185">Reference proteome</keyword>
<protein>
    <submittedName>
        <fullName evidence="8">Aa_trans domain-containing protein</fullName>
    </submittedName>
</protein>
<evidence type="ECO:0000259" key="6">
    <source>
        <dbReference type="Pfam" id="PF01490"/>
    </source>
</evidence>
<evidence type="ECO:0000256" key="2">
    <source>
        <dbReference type="ARBA" id="ARBA00022692"/>
    </source>
</evidence>
<proteinExistence type="predicted"/>
<dbReference type="Proteomes" id="UP000036681">
    <property type="component" value="Unplaced"/>
</dbReference>
<dbReference type="GO" id="GO:0016020">
    <property type="term" value="C:membrane"/>
    <property type="evidence" value="ECO:0007669"/>
    <property type="project" value="UniProtKB-SubCell"/>
</dbReference>
<evidence type="ECO:0000256" key="3">
    <source>
        <dbReference type="ARBA" id="ARBA00022989"/>
    </source>
</evidence>
<feature type="transmembrane region" description="Helical" evidence="5">
    <location>
        <begin position="63"/>
        <end position="83"/>
    </location>
</feature>
<keyword evidence="2 5" id="KW-0812">Transmembrane</keyword>
<reference evidence="8" key="1">
    <citation type="submission" date="2017-02" db="UniProtKB">
        <authorList>
            <consortium name="WormBaseParasite"/>
        </authorList>
    </citation>
    <scope>IDENTIFICATION</scope>
</reference>
<feature type="domain" description="Amino acid transporter transmembrane" evidence="6">
    <location>
        <begin position="55"/>
        <end position="98"/>
    </location>
</feature>
<name>A0A0M3I3C0_ASCLU</name>
<dbReference type="WBParaSite" id="ALUE_0001111801-mRNA-1">
    <property type="protein sequence ID" value="ALUE_0001111801-mRNA-1"/>
    <property type="gene ID" value="ALUE_0001111801"/>
</dbReference>
<evidence type="ECO:0000256" key="5">
    <source>
        <dbReference type="SAM" id="Phobius"/>
    </source>
</evidence>